<dbReference type="InterPro" id="IPR013087">
    <property type="entry name" value="Znf_C2H2_type"/>
</dbReference>
<comment type="caution">
    <text evidence="7">The sequence shown here is derived from an EMBL/GenBank/DDBJ whole genome shotgun (WGS) entry which is preliminary data.</text>
</comment>
<accession>A0A6V7WI54</accession>
<dbReference type="Pfam" id="PF00096">
    <property type="entry name" value="zf-C2H2"/>
    <property type="match status" value="2"/>
</dbReference>
<dbReference type="PROSITE" id="PS00028">
    <property type="entry name" value="ZINC_FINGER_C2H2_1"/>
    <property type="match status" value="2"/>
</dbReference>
<dbReference type="PANTHER" id="PTHR23235:SF120">
    <property type="entry name" value="KRUPPEL-LIKE FACTOR 15"/>
    <property type="match status" value="1"/>
</dbReference>
<dbReference type="GO" id="GO:0000981">
    <property type="term" value="F:DNA-binding transcription factor activity, RNA polymerase II-specific"/>
    <property type="evidence" value="ECO:0007669"/>
    <property type="project" value="TreeGrafter"/>
</dbReference>
<evidence type="ECO:0000256" key="2">
    <source>
        <dbReference type="ARBA" id="ARBA00022771"/>
    </source>
</evidence>
<dbReference type="SUPFAM" id="SSF57667">
    <property type="entry name" value="beta-beta-alpha zinc fingers"/>
    <property type="match status" value="1"/>
</dbReference>
<evidence type="ECO:0000256" key="4">
    <source>
        <dbReference type="PROSITE-ProRule" id="PRU00042"/>
    </source>
</evidence>
<reference evidence="7 8" key="1">
    <citation type="submission" date="2020-08" db="EMBL/GenBank/DDBJ databases">
        <authorList>
            <person name="Koutsovoulos G."/>
            <person name="Danchin GJ E."/>
        </authorList>
    </citation>
    <scope>NUCLEOTIDE SEQUENCE [LARGE SCALE GENOMIC DNA]</scope>
</reference>
<dbReference type="SMART" id="SM00355">
    <property type="entry name" value="ZnF_C2H2"/>
    <property type="match status" value="3"/>
</dbReference>
<proteinExistence type="predicted"/>
<organism evidence="7 8">
    <name type="scientific">Meloidogyne enterolobii</name>
    <name type="common">Root-knot nematode worm</name>
    <name type="synonym">Meloidogyne mayaguensis</name>
    <dbReference type="NCBI Taxonomy" id="390850"/>
    <lineage>
        <taxon>Eukaryota</taxon>
        <taxon>Metazoa</taxon>
        <taxon>Ecdysozoa</taxon>
        <taxon>Nematoda</taxon>
        <taxon>Chromadorea</taxon>
        <taxon>Rhabditida</taxon>
        <taxon>Tylenchina</taxon>
        <taxon>Tylenchomorpha</taxon>
        <taxon>Tylenchoidea</taxon>
        <taxon>Meloidogynidae</taxon>
        <taxon>Meloidogyninae</taxon>
        <taxon>Meloidogyne</taxon>
    </lineage>
</organism>
<dbReference type="AlphaFoldDB" id="A0A6V7WI54"/>
<feature type="region of interest" description="Disordered" evidence="5">
    <location>
        <begin position="326"/>
        <end position="353"/>
    </location>
</feature>
<evidence type="ECO:0000313" key="8">
    <source>
        <dbReference type="Proteomes" id="UP000580250"/>
    </source>
</evidence>
<dbReference type="GO" id="GO:0000978">
    <property type="term" value="F:RNA polymerase II cis-regulatory region sequence-specific DNA binding"/>
    <property type="evidence" value="ECO:0007669"/>
    <property type="project" value="TreeGrafter"/>
</dbReference>
<dbReference type="Gene3D" id="3.30.160.60">
    <property type="entry name" value="Classic Zinc Finger"/>
    <property type="match status" value="3"/>
</dbReference>
<evidence type="ECO:0000259" key="6">
    <source>
        <dbReference type="PROSITE" id="PS50157"/>
    </source>
</evidence>
<feature type="domain" description="C2H2-type" evidence="6">
    <location>
        <begin position="422"/>
        <end position="451"/>
    </location>
</feature>
<evidence type="ECO:0000256" key="3">
    <source>
        <dbReference type="ARBA" id="ARBA00022833"/>
    </source>
</evidence>
<protein>
    <recommendedName>
        <fullName evidence="6">C2H2-type domain-containing protein</fullName>
    </recommendedName>
</protein>
<evidence type="ECO:0000313" key="7">
    <source>
        <dbReference type="EMBL" id="CAD2186689.1"/>
    </source>
</evidence>
<keyword evidence="2 4" id="KW-0863">Zinc-finger</keyword>
<dbReference type="FunFam" id="3.30.160.60:FF:000007">
    <property type="entry name" value="Basic krueppel-like factor 3"/>
    <property type="match status" value="1"/>
</dbReference>
<keyword evidence="1" id="KW-0479">Metal-binding</keyword>
<dbReference type="OrthoDB" id="4748970at2759"/>
<gene>
    <name evidence="7" type="ORF">MENT_LOCUS39208</name>
</gene>
<dbReference type="InterPro" id="IPR036236">
    <property type="entry name" value="Znf_C2H2_sf"/>
</dbReference>
<evidence type="ECO:0000256" key="1">
    <source>
        <dbReference type="ARBA" id="ARBA00022723"/>
    </source>
</evidence>
<evidence type="ECO:0000256" key="5">
    <source>
        <dbReference type="SAM" id="MobiDB-lite"/>
    </source>
</evidence>
<dbReference type="PROSITE" id="PS50157">
    <property type="entry name" value="ZINC_FINGER_C2H2_2"/>
    <property type="match status" value="2"/>
</dbReference>
<sequence length="482" mass="54760">MNLFSPSTSLTTTTNNMDSESIFIANRQFLDNNEIRQDLLEYVVGCANNQITSQISFTNLDRSLTAAASTSSNLSINNNSNSLETPHSINTSQTEIHPSAASISLLAANYLLQNQQNNLNNLIFSPPSSNLNSPSIFGINQQLTQNNLNKSPLDFALLNNSIREQQNCEQTQQLSPVILSQLFSSSPSLNSQIATLASCAVFPEREYLNECLPPPPPPIKLGQPPTPSKKRKIEEFEEKDENGRNEDFEINKNNFLIKMEIEEEEVKEEGRGINSGGDAVSCNKVEHDNLHTCLTLQENNNNKLIIKNKIKNLNKKEEEEEFIFNLKKENPPPSSSTPATTPTSSLSNTLKEKIQKIPRKKNLIIKKEKIKENKKKKNLKENNSLNYQRSLHKCEHLGCGKTYSKSSHLKAHMRTHSGEKPFQCNWKDCGWRFARSDELTRHYRRHTGYRPFRCAHCTNEMRFARSDHLKSHVKNRHPGMPF</sequence>
<feature type="compositionally biased region" description="Low complexity" evidence="5">
    <location>
        <begin position="336"/>
        <end position="349"/>
    </location>
</feature>
<feature type="domain" description="C2H2-type" evidence="6">
    <location>
        <begin position="392"/>
        <end position="421"/>
    </location>
</feature>
<dbReference type="PANTHER" id="PTHR23235">
    <property type="entry name" value="KRUEPPEL-LIKE TRANSCRIPTION FACTOR"/>
    <property type="match status" value="1"/>
</dbReference>
<dbReference type="GO" id="GO:0008270">
    <property type="term" value="F:zinc ion binding"/>
    <property type="evidence" value="ECO:0007669"/>
    <property type="project" value="UniProtKB-KW"/>
</dbReference>
<name>A0A6V7WI54_MELEN</name>
<dbReference type="EMBL" id="CAJEWN010000600">
    <property type="protein sequence ID" value="CAD2186689.1"/>
    <property type="molecule type" value="Genomic_DNA"/>
</dbReference>
<keyword evidence="3" id="KW-0862">Zinc</keyword>
<dbReference type="Proteomes" id="UP000580250">
    <property type="component" value="Unassembled WGS sequence"/>
</dbReference>